<feature type="non-terminal residue" evidence="1">
    <location>
        <position position="48"/>
    </location>
</feature>
<reference evidence="1 2" key="1">
    <citation type="submission" date="2012-10" db="EMBL/GenBank/DDBJ databases">
        <title>Genome sequence of Vibrio Cholerae HENC-02.</title>
        <authorList>
            <person name="Eppinger M."/>
            <person name="Hasan N.A."/>
            <person name="Sengamalay N."/>
            <person name="Hine E."/>
            <person name="Su Q."/>
            <person name="Daugherty S.C."/>
            <person name="Young S."/>
            <person name="Sadzewicz L."/>
            <person name="Tallon L."/>
            <person name="Cebula T.A."/>
            <person name="Ravel J."/>
            <person name="Colwell R.R."/>
        </authorList>
    </citation>
    <scope>NUCLEOTIDE SEQUENCE [LARGE SCALE GENOMIC DNA]</scope>
    <source>
        <strain evidence="1 2">HENC-02</strain>
    </source>
</reference>
<dbReference type="EMBL" id="AJSR01002055">
    <property type="protein sequence ID" value="EKM29512.1"/>
    <property type="molecule type" value="Genomic_DNA"/>
</dbReference>
<evidence type="ECO:0000313" key="1">
    <source>
        <dbReference type="EMBL" id="EKM29512.1"/>
    </source>
</evidence>
<proteinExistence type="predicted"/>
<organism evidence="1 2">
    <name type="scientific">Vibrio harveyi</name>
    <name type="common">Beneckea harveyi</name>
    <dbReference type="NCBI Taxonomy" id="669"/>
    <lineage>
        <taxon>Bacteria</taxon>
        <taxon>Pseudomonadati</taxon>
        <taxon>Pseudomonadota</taxon>
        <taxon>Gammaproteobacteria</taxon>
        <taxon>Vibrionales</taxon>
        <taxon>Vibrionaceae</taxon>
        <taxon>Vibrio</taxon>
    </lineage>
</organism>
<name>A0A454CSZ3_VIBHA</name>
<comment type="caution">
    <text evidence="1">The sequence shown here is derived from an EMBL/GenBank/DDBJ whole genome shotgun (WGS) entry which is preliminary data.</text>
</comment>
<dbReference type="Proteomes" id="UP000008367">
    <property type="component" value="Unassembled WGS sequence"/>
</dbReference>
<sequence length="48" mass="5600">MDAIELGVIRFENDGQPFTIEFKTIFRLAMEDKWKGHGKCSLCWNIPL</sequence>
<gene>
    <name evidence="1" type="ORF">VCHENC02_4679</name>
</gene>
<accession>A0A454CSZ3</accession>
<evidence type="ECO:0000313" key="2">
    <source>
        <dbReference type="Proteomes" id="UP000008367"/>
    </source>
</evidence>
<protein>
    <submittedName>
        <fullName evidence="1">Uncharacterized protein</fullName>
    </submittedName>
</protein>
<dbReference type="AlphaFoldDB" id="A0A454CSZ3"/>